<evidence type="ECO:0000313" key="1">
    <source>
        <dbReference type="EMBL" id="KKS20598.1"/>
    </source>
</evidence>
<gene>
    <name evidence="1" type="ORF">UU77_C0023G0022</name>
</gene>
<organism evidence="1 2">
    <name type="scientific">candidate division WWE3 bacterium GW2011_GWC1_41_7</name>
    <dbReference type="NCBI Taxonomy" id="1619119"/>
    <lineage>
        <taxon>Bacteria</taxon>
        <taxon>Katanobacteria</taxon>
    </lineage>
</organism>
<accession>A0A0G1A5H7</accession>
<evidence type="ECO:0000313" key="2">
    <source>
        <dbReference type="Proteomes" id="UP000034507"/>
    </source>
</evidence>
<proteinExistence type="predicted"/>
<protein>
    <submittedName>
        <fullName evidence="1">Uncharacterized protein</fullName>
    </submittedName>
</protein>
<comment type="caution">
    <text evidence="1">The sequence shown here is derived from an EMBL/GenBank/DDBJ whole genome shotgun (WGS) entry which is preliminary data.</text>
</comment>
<dbReference type="AlphaFoldDB" id="A0A0G1A5H7"/>
<sequence length="96" mass="11542">IAQLVEVINQVVIDKEQFNRLLQEEFTRFSKFKAILNEDTTDDEEKKKLKEIDVRTFAKHILKFGSNQERREIFTLIKQPLYLKNMKLYLTKLPKN</sequence>
<dbReference type="EMBL" id="LCBX01000023">
    <property type="protein sequence ID" value="KKS20598.1"/>
    <property type="molecule type" value="Genomic_DNA"/>
</dbReference>
<name>A0A0G1A5H7_UNCKA</name>
<dbReference type="Proteomes" id="UP000034507">
    <property type="component" value="Unassembled WGS sequence"/>
</dbReference>
<feature type="non-terminal residue" evidence="1">
    <location>
        <position position="1"/>
    </location>
</feature>
<reference evidence="1 2" key="1">
    <citation type="journal article" date="2015" name="Nature">
        <title>rRNA introns, odd ribosomes, and small enigmatic genomes across a large radiation of phyla.</title>
        <authorList>
            <person name="Brown C.T."/>
            <person name="Hug L.A."/>
            <person name="Thomas B.C."/>
            <person name="Sharon I."/>
            <person name="Castelle C.J."/>
            <person name="Singh A."/>
            <person name="Wilkins M.J."/>
            <person name="Williams K.H."/>
            <person name="Banfield J.F."/>
        </authorList>
    </citation>
    <scope>NUCLEOTIDE SEQUENCE [LARGE SCALE GENOMIC DNA]</scope>
</reference>